<dbReference type="SUPFAM" id="SSF47616">
    <property type="entry name" value="GST C-terminal domain-like"/>
    <property type="match status" value="1"/>
</dbReference>
<evidence type="ECO:0000313" key="3">
    <source>
        <dbReference type="Proteomes" id="UP000054007"/>
    </source>
</evidence>
<dbReference type="InterPro" id="IPR036249">
    <property type="entry name" value="Thioredoxin-like_sf"/>
</dbReference>
<dbReference type="SUPFAM" id="SSF52833">
    <property type="entry name" value="Thioredoxin-like"/>
    <property type="match status" value="1"/>
</dbReference>
<dbReference type="InterPro" id="IPR054416">
    <property type="entry name" value="GST_UstS-like_C"/>
</dbReference>
<dbReference type="Pfam" id="PF13409">
    <property type="entry name" value="GST_N_2"/>
    <property type="match status" value="1"/>
</dbReference>
<dbReference type="AlphaFoldDB" id="A0A0D7BEF5"/>
<name>A0A0D7BEF5_9AGAR</name>
<keyword evidence="3" id="KW-1185">Reference proteome</keyword>
<dbReference type="Proteomes" id="UP000054007">
    <property type="component" value="Unassembled WGS sequence"/>
</dbReference>
<feature type="domain" description="GST N-terminal" evidence="1">
    <location>
        <begin position="10"/>
        <end position="101"/>
    </location>
</feature>
<dbReference type="Gene3D" id="1.20.1050.10">
    <property type="match status" value="1"/>
</dbReference>
<protein>
    <recommendedName>
        <fullName evidence="1">GST N-terminal domain-containing protein</fullName>
    </recommendedName>
</protein>
<dbReference type="EMBL" id="KN880512">
    <property type="protein sequence ID" value="KIY67981.1"/>
    <property type="molecule type" value="Genomic_DNA"/>
</dbReference>
<reference evidence="2 3" key="1">
    <citation type="journal article" date="2015" name="Fungal Genet. Biol.">
        <title>Evolution of novel wood decay mechanisms in Agaricales revealed by the genome sequences of Fistulina hepatica and Cylindrobasidium torrendii.</title>
        <authorList>
            <person name="Floudas D."/>
            <person name="Held B.W."/>
            <person name="Riley R."/>
            <person name="Nagy L.G."/>
            <person name="Koehler G."/>
            <person name="Ransdell A.S."/>
            <person name="Younus H."/>
            <person name="Chow J."/>
            <person name="Chiniquy J."/>
            <person name="Lipzen A."/>
            <person name="Tritt A."/>
            <person name="Sun H."/>
            <person name="Haridas S."/>
            <person name="LaButti K."/>
            <person name="Ohm R.A."/>
            <person name="Kues U."/>
            <person name="Blanchette R.A."/>
            <person name="Grigoriev I.V."/>
            <person name="Minto R.E."/>
            <person name="Hibbett D.S."/>
        </authorList>
    </citation>
    <scope>NUCLEOTIDE SEQUENCE [LARGE SCALE GENOMIC DNA]</scope>
    <source>
        <strain evidence="2 3">FP15055 ss-10</strain>
    </source>
</reference>
<sequence length="237" mass="26520">MSSPSIILYDIPDKSNSFWSPNTVKARYVLNFKGLPFKTEWLEYPSIADFYKKNNIAHTETTPDGAPHYTLPLIFDGPNNKYVSGSDQIAAYLDTTYPDTPKAFPGNIEGLSRAYITATVSAIGAIYTLVLPKTTPYLNPVSAEYFVATKPPSRADPENAKELWASVKAGFTKLAGWTSPKDTFVLGEKPSFPDFFVGSILFWTKKSFGKDSEEWKDIESWDGGRWAKLLKALEKYE</sequence>
<dbReference type="Pfam" id="PF22041">
    <property type="entry name" value="GST_C_7"/>
    <property type="match status" value="1"/>
</dbReference>
<dbReference type="Gene3D" id="3.40.30.10">
    <property type="entry name" value="Glutaredoxin"/>
    <property type="match status" value="1"/>
</dbReference>
<dbReference type="InterPro" id="IPR004045">
    <property type="entry name" value="Glutathione_S-Trfase_N"/>
</dbReference>
<dbReference type="STRING" id="1314674.A0A0D7BEF5"/>
<proteinExistence type="predicted"/>
<evidence type="ECO:0000313" key="2">
    <source>
        <dbReference type="EMBL" id="KIY67981.1"/>
    </source>
</evidence>
<accession>A0A0D7BEF5</accession>
<organism evidence="2 3">
    <name type="scientific">Cylindrobasidium torrendii FP15055 ss-10</name>
    <dbReference type="NCBI Taxonomy" id="1314674"/>
    <lineage>
        <taxon>Eukaryota</taxon>
        <taxon>Fungi</taxon>
        <taxon>Dikarya</taxon>
        <taxon>Basidiomycota</taxon>
        <taxon>Agaricomycotina</taxon>
        <taxon>Agaricomycetes</taxon>
        <taxon>Agaricomycetidae</taxon>
        <taxon>Agaricales</taxon>
        <taxon>Marasmiineae</taxon>
        <taxon>Physalacriaceae</taxon>
        <taxon>Cylindrobasidium</taxon>
    </lineage>
</organism>
<evidence type="ECO:0000259" key="1">
    <source>
        <dbReference type="PROSITE" id="PS50404"/>
    </source>
</evidence>
<dbReference type="InterPro" id="IPR036282">
    <property type="entry name" value="Glutathione-S-Trfase_C_sf"/>
</dbReference>
<dbReference type="PROSITE" id="PS50404">
    <property type="entry name" value="GST_NTER"/>
    <property type="match status" value="1"/>
</dbReference>
<gene>
    <name evidence="2" type="ORF">CYLTODRAFT_431077</name>
</gene>
<dbReference type="OrthoDB" id="4951845at2759"/>